<proteinExistence type="predicted"/>
<reference evidence="1" key="1">
    <citation type="submission" date="2023-07" db="EMBL/GenBank/DDBJ databases">
        <title>Sequencing the genomes of 1000 actinobacteria strains.</title>
        <authorList>
            <person name="Klenk H.-P."/>
        </authorList>
    </citation>
    <scope>NUCLEOTIDE SEQUENCE</scope>
    <source>
        <strain evidence="1">DSM 44707</strain>
    </source>
</reference>
<dbReference type="AlphaFoldDB" id="A0AAE4CDF1"/>
<dbReference type="EMBL" id="JAVDYB010000001">
    <property type="protein sequence ID" value="MDR7278984.1"/>
    <property type="molecule type" value="Genomic_DNA"/>
</dbReference>
<evidence type="ECO:0000313" key="1">
    <source>
        <dbReference type="EMBL" id="MDR7278984.1"/>
    </source>
</evidence>
<keyword evidence="2" id="KW-1185">Reference proteome</keyword>
<comment type="caution">
    <text evidence="1">The sequence shown here is derived from an EMBL/GenBank/DDBJ whole genome shotgun (WGS) entry which is preliminary data.</text>
</comment>
<evidence type="ECO:0000313" key="2">
    <source>
        <dbReference type="Proteomes" id="UP001183643"/>
    </source>
</evidence>
<protein>
    <submittedName>
        <fullName evidence="1">Uncharacterized protein</fullName>
    </submittedName>
</protein>
<dbReference type="Proteomes" id="UP001183643">
    <property type="component" value="Unassembled WGS sequence"/>
</dbReference>
<sequence length="134" mass="15322">MRDSISFYRTADGFMTFRSDTGFFKDLGSWMTSDIQSYAPECLEFLAILEDVRVGVRDAEVIEGNAYQAFVTPSDVRVQNMFVESGEDYTFDEAHSVIIEYWKWLTPAAEDRAAQIEAWSAEFGRQHPCLDHLG</sequence>
<organism evidence="1 2">
    <name type="scientific">Catenuloplanes atrovinosus</name>
    <dbReference type="NCBI Taxonomy" id="137266"/>
    <lineage>
        <taxon>Bacteria</taxon>
        <taxon>Bacillati</taxon>
        <taxon>Actinomycetota</taxon>
        <taxon>Actinomycetes</taxon>
        <taxon>Micromonosporales</taxon>
        <taxon>Micromonosporaceae</taxon>
        <taxon>Catenuloplanes</taxon>
    </lineage>
</organism>
<name>A0AAE4CDF1_9ACTN</name>
<gene>
    <name evidence="1" type="ORF">J2S41_005762</name>
</gene>
<dbReference type="RefSeq" id="WP_310372237.1">
    <property type="nucleotide sequence ID" value="NZ_JAVDYB010000001.1"/>
</dbReference>
<accession>A0AAE4CDF1</accession>